<keyword evidence="1" id="KW-1133">Transmembrane helix</keyword>
<feature type="transmembrane region" description="Helical" evidence="1">
    <location>
        <begin position="109"/>
        <end position="130"/>
    </location>
</feature>
<dbReference type="EMBL" id="FXTT01000004">
    <property type="protein sequence ID" value="SMP29032.1"/>
    <property type="molecule type" value="Genomic_DNA"/>
</dbReference>
<evidence type="ECO:0000256" key="1">
    <source>
        <dbReference type="SAM" id="Phobius"/>
    </source>
</evidence>
<sequence length="145" mass="16048">MPLDQIFSLSGSLAMLGWIILVLAPRRWAWLNAVPRLVIPFALSLVYAGFILAYFAESGGGYGSLEEVRQLFSLEELMLAGWVHYLAFDLMIGAVLADRMDTVGMQRTVQAPILFMTFMFGPVGVLLAFVTEGTLRLLPRHLAKA</sequence>
<feature type="transmembrane region" description="Helical" evidence="1">
    <location>
        <begin position="37"/>
        <end position="57"/>
    </location>
</feature>
<evidence type="ECO:0000313" key="2">
    <source>
        <dbReference type="EMBL" id="SMP29032.1"/>
    </source>
</evidence>
<gene>
    <name evidence="2" type="ORF">SAMN06265374_3047</name>
</gene>
<dbReference type="Pfam" id="PF14108">
    <property type="entry name" value="ABA4-like"/>
    <property type="match status" value="1"/>
</dbReference>
<evidence type="ECO:0000313" key="3">
    <source>
        <dbReference type="Proteomes" id="UP001157914"/>
    </source>
</evidence>
<protein>
    <recommendedName>
        <fullName evidence="4">DUF4281 domain-containing protein</fullName>
    </recommendedName>
</protein>
<dbReference type="RefSeq" id="WP_155193231.1">
    <property type="nucleotide sequence ID" value="NZ_BAAAEA010000004.1"/>
</dbReference>
<feature type="transmembrane region" description="Helical" evidence="1">
    <location>
        <begin position="6"/>
        <end position="25"/>
    </location>
</feature>
<organism evidence="2 3">
    <name type="scientific">Roseibium denhamense</name>
    <dbReference type="NCBI Taxonomy" id="76305"/>
    <lineage>
        <taxon>Bacteria</taxon>
        <taxon>Pseudomonadati</taxon>
        <taxon>Pseudomonadota</taxon>
        <taxon>Alphaproteobacteria</taxon>
        <taxon>Hyphomicrobiales</taxon>
        <taxon>Stappiaceae</taxon>
        <taxon>Roseibium</taxon>
    </lineage>
</organism>
<comment type="caution">
    <text evidence="2">The sequence shown here is derived from an EMBL/GenBank/DDBJ whole genome shotgun (WGS) entry which is preliminary data.</text>
</comment>
<feature type="transmembrane region" description="Helical" evidence="1">
    <location>
        <begin position="77"/>
        <end position="97"/>
    </location>
</feature>
<reference evidence="2 3" key="1">
    <citation type="submission" date="2017-05" db="EMBL/GenBank/DDBJ databases">
        <authorList>
            <person name="Varghese N."/>
            <person name="Submissions S."/>
        </authorList>
    </citation>
    <scope>NUCLEOTIDE SEQUENCE [LARGE SCALE GENOMIC DNA]</scope>
    <source>
        <strain evidence="2 3">DSM 15949</strain>
    </source>
</reference>
<keyword evidence="3" id="KW-1185">Reference proteome</keyword>
<accession>A0ABY1P9Y8</accession>
<proteinExistence type="predicted"/>
<keyword evidence="1" id="KW-0472">Membrane</keyword>
<dbReference type="InterPro" id="IPR025461">
    <property type="entry name" value="ABA4-like"/>
</dbReference>
<dbReference type="Proteomes" id="UP001157914">
    <property type="component" value="Unassembled WGS sequence"/>
</dbReference>
<evidence type="ECO:0008006" key="4">
    <source>
        <dbReference type="Google" id="ProtNLM"/>
    </source>
</evidence>
<keyword evidence="1" id="KW-0812">Transmembrane</keyword>
<name>A0ABY1P9Y8_9HYPH</name>